<keyword evidence="8" id="KW-0539">Nucleus</keyword>
<evidence type="ECO:0000256" key="7">
    <source>
        <dbReference type="ARBA" id="ARBA00023187"/>
    </source>
</evidence>
<comment type="subcellular location">
    <subcellularLocation>
        <location evidence="2">Cytoplasm</location>
        <location evidence="2">Cytosol</location>
    </subcellularLocation>
    <subcellularLocation>
        <location evidence="1">Nucleus</location>
    </subcellularLocation>
</comment>
<evidence type="ECO:0000259" key="13">
    <source>
        <dbReference type="PROSITE" id="PS50102"/>
    </source>
</evidence>
<dbReference type="EMBL" id="JAHRIP010000485">
    <property type="protein sequence ID" value="MEQ2279390.1"/>
    <property type="molecule type" value="Genomic_DNA"/>
</dbReference>
<evidence type="ECO:0000256" key="1">
    <source>
        <dbReference type="ARBA" id="ARBA00004123"/>
    </source>
</evidence>
<evidence type="ECO:0000256" key="10">
    <source>
        <dbReference type="ARBA" id="ARBA00039528"/>
    </source>
</evidence>
<evidence type="ECO:0000256" key="2">
    <source>
        <dbReference type="ARBA" id="ARBA00004514"/>
    </source>
</evidence>
<dbReference type="InterPro" id="IPR000504">
    <property type="entry name" value="RRM_dom"/>
</dbReference>
<keyword evidence="5" id="KW-0221">Differentiation</keyword>
<keyword evidence="7" id="KW-0508">mRNA splicing</keyword>
<accession>A0ABV0XD62</accession>
<evidence type="ECO:0000256" key="9">
    <source>
        <dbReference type="ARBA" id="ARBA00038117"/>
    </source>
</evidence>
<dbReference type="PANTHER" id="PTHR48024:SF28">
    <property type="entry name" value="RNA-BINDING PROTEIN 38"/>
    <property type="match status" value="1"/>
</dbReference>
<dbReference type="CDD" id="cd12384">
    <property type="entry name" value="RRM_RBM24_RBM38_like"/>
    <property type="match status" value="1"/>
</dbReference>
<reference evidence="14 15" key="1">
    <citation type="submission" date="2021-06" db="EMBL/GenBank/DDBJ databases">
        <authorList>
            <person name="Palmer J.M."/>
        </authorList>
    </citation>
    <scope>NUCLEOTIDE SEQUENCE [LARGE SCALE GENOMIC DNA]</scope>
    <source>
        <strain evidence="14 15">AS_MEX2019</strain>
        <tissue evidence="14">Muscle</tissue>
    </source>
</reference>
<organism evidence="14 15">
    <name type="scientific">Ameca splendens</name>
    <dbReference type="NCBI Taxonomy" id="208324"/>
    <lineage>
        <taxon>Eukaryota</taxon>
        <taxon>Metazoa</taxon>
        <taxon>Chordata</taxon>
        <taxon>Craniata</taxon>
        <taxon>Vertebrata</taxon>
        <taxon>Euteleostomi</taxon>
        <taxon>Actinopterygii</taxon>
        <taxon>Neopterygii</taxon>
        <taxon>Teleostei</taxon>
        <taxon>Neoteleostei</taxon>
        <taxon>Acanthomorphata</taxon>
        <taxon>Ovalentaria</taxon>
        <taxon>Atherinomorphae</taxon>
        <taxon>Cyprinodontiformes</taxon>
        <taxon>Goodeidae</taxon>
        <taxon>Ameca</taxon>
    </lineage>
</organism>
<evidence type="ECO:0000256" key="12">
    <source>
        <dbReference type="PROSITE-ProRule" id="PRU00176"/>
    </source>
</evidence>
<dbReference type="Gene3D" id="3.30.70.330">
    <property type="match status" value="1"/>
</dbReference>
<proteinExistence type="inferred from homology"/>
<dbReference type="SUPFAM" id="SSF54928">
    <property type="entry name" value="RNA-binding domain, RBD"/>
    <property type="match status" value="1"/>
</dbReference>
<dbReference type="InterPro" id="IPR012677">
    <property type="entry name" value="Nucleotide-bd_a/b_plait_sf"/>
</dbReference>
<dbReference type="PANTHER" id="PTHR48024">
    <property type="entry name" value="GEO13361P1-RELATED"/>
    <property type="match status" value="1"/>
</dbReference>
<evidence type="ECO:0000256" key="5">
    <source>
        <dbReference type="ARBA" id="ARBA00022782"/>
    </source>
</evidence>
<feature type="non-terminal residue" evidence="14">
    <location>
        <position position="1"/>
    </location>
</feature>
<evidence type="ECO:0000256" key="11">
    <source>
        <dbReference type="ARBA" id="ARBA00041483"/>
    </source>
</evidence>
<comment type="caution">
    <text evidence="14">The sequence shown here is derived from an EMBL/GenBank/DDBJ whole genome shotgun (WGS) entry which is preliminary data.</text>
</comment>
<keyword evidence="6 12" id="KW-0694">RNA-binding</keyword>
<name>A0ABV0XD62_9TELE</name>
<evidence type="ECO:0000313" key="14">
    <source>
        <dbReference type="EMBL" id="MEQ2279390.1"/>
    </source>
</evidence>
<feature type="domain" description="RRM" evidence="13">
    <location>
        <begin position="83"/>
        <end position="160"/>
    </location>
</feature>
<dbReference type="PROSITE" id="PS50102">
    <property type="entry name" value="RRM"/>
    <property type="match status" value="1"/>
</dbReference>
<dbReference type="Pfam" id="PF00076">
    <property type="entry name" value="RRM_1"/>
    <property type="match status" value="1"/>
</dbReference>
<comment type="similarity">
    <text evidence="9">Belongs to the RBM38 family.</text>
</comment>
<evidence type="ECO:0000256" key="8">
    <source>
        <dbReference type="ARBA" id="ARBA00023242"/>
    </source>
</evidence>
<keyword evidence="4" id="KW-0507">mRNA processing</keyword>
<dbReference type="SMART" id="SM00360">
    <property type="entry name" value="RRM"/>
    <property type="match status" value="1"/>
</dbReference>
<evidence type="ECO:0000256" key="6">
    <source>
        <dbReference type="ARBA" id="ARBA00022884"/>
    </source>
</evidence>
<evidence type="ECO:0000313" key="15">
    <source>
        <dbReference type="Proteomes" id="UP001469553"/>
    </source>
</evidence>
<protein>
    <recommendedName>
        <fullName evidence="10">RNA-binding protein 38</fullName>
    </recommendedName>
    <alternativeName>
        <fullName evidence="11">RNA-binding motif protein 38</fullName>
    </alternativeName>
</protein>
<dbReference type="Proteomes" id="UP001469553">
    <property type="component" value="Unassembled WGS sequence"/>
</dbReference>
<dbReference type="InterPro" id="IPR050886">
    <property type="entry name" value="RNA-binding_reg"/>
</dbReference>
<keyword evidence="3" id="KW-0963">Cytoplasm</keyword>
<sequence>FIVPRRTSCGDLGKTCCFSLQTGPVWWLLKAFKRQEAWLPTGCRNFYRSKLRATIKQRRSARYMNGSLEVMPPTPVQKDTTFTKIFVGGLPYHTTDASLRKYFEAFGDIDEAVVITDRQTGKSRGYGFVTMTDRGAAERACKDPNPIIDGRKANVNLAYLGAKPRNLQTGISIGVQPIHPALIQRQYGLAQPYIYPQAFVQPSLLLPTQVSASVSTSPYLDYSSAYAQYAHAAFDQQYPYAASPAGFLGYGYTTSPTASAGPAAATTAPATVHPTLPSATGQGPTFLHYAPQQHIQPERMQ</sequence>
<keyword evidence="15" id="KW-1185">Reference proteome</keyword>
<dbReference type="InterPro" id="IPR035979">
    <property type="entry name" value="RBD_domain_sf"/>
</dbReference>
<evidence type="ECO:0000256" key="3">
    <source>
        <dbReference type="ARBA" id="ARBA00022490"/>
    </source>
</evidence>
<evidence type="ECO:0000256" key="4">
    <source>
        <dbReference type="ARBA" id="ARBA00022664"/>
    </source>
</evidence>
<gene>
    <name evidence="14" type="primary">RBM38_1</name>
    <name evidence="14" type="ORF">AMECASPLE_008897</name>
</gene>